<evidence type="ECO:0000313" key="1">
    <source>
        <dbReference type="EMBL" id="OWZ03694.1"/>
    </source>
</evidence>
<dbReference type="AlphaFoldDB" id="A0A225VF05"/>
<dbReference type="PANTHER" id="PTHR33889">
    <property type="entry name" value="OS04G0681850 PROTEIN"/>
    <property type="match status" value="1"/>
</dbReference>
<sequence>MASSDTSHPRSKKDLTHKDDAEAVVFLLSCSNQYKCSHDQISRVWRRAVQTSKLTDQSVPAATGRGEAASLLTEEFRHDLNHAIELIPLEDRTDIRTLVSKLAVTKSTLHDYFMDGVFRVHTNQAKPMLTDE</sequence>
<proteinExistence type="predicted"/>
<dbReference type="Proteomes" id="UP000198211">
    <property type="component" value="Unassembled WGS sequence"/>
</dbReference>
<keyword evidence="2" id="KW-1185">Reference proteome</keyword>
<evidence type="ECO:0000313" key="2">
    <source>
        <dbReference type="Proteomes" id="UP000198211"/>
    </source>
</evidence>
<gene>
    <name evidence="1" type="ORF">PHMEG_00024526</name>
</gene>
<name>A0A225VF05_9STRA</name>
<dbReference type="OrthoDB" id="124787at2759"/>
<protein>
    <submittedName>
        <fullName evidence="1">Uncharacterized protein</fullName>
    </submittedName>
</protein>
<dbReference type="PANTHER" id="PTHR33889:SF1">
    <property type="entry name" value="OS03G0834800 PROTEIN"/>
    <property type="match status" value="1"/>
</dbReference>
<comment type="caution">
    <text evidence="1">The sequence shown here is derived from an EMBL/GenBank/DDBJ whole genome shotgun (WGS) entry which is preliminary data.</text>
</comment>
<organism evidence="1 2">
    <name type="scientific">Phytophthora megakarya</name>
    <dbReference type="NCBI Taxonomy" id="4795"/>
    <lineage>
        <taxon>Eukaryota</taxon>
        <taxon>Sar</taxon>
        <taxon>Stramenopiles</taxon>
        <taxon>Oomycota</taxon>
        <taxon>Peronosporomycetes</taxon>
        <taxon>Peronosporales</taxon>
        <taxon>Peronosporaceae</taxon>
        <taxon>Phytophthora</taxon>
    </lineage>
</organism>
<reference evidence="2" key="1">
    <citation type="submission" date="2017-03" db="EMBL/GenBank/DDBJ databases">
        <title>Phytopthora megakarya and P. palmivora, two closely related causual agents of cacao black pod achieved similar genome size and gene model numbers by different mechanisms.</title>
        <authorList>
            <person name="Ali S."/>
            <person name="Shao J."/>
            <person name="Larry D.J."/>
            <person name="Kronmiller B."/>
            <person name="Shen D."/>
            <person name="Strem M.D."/>
            <person name="Melnick R.L."/>
            <person name="Guiltinan M.J."/>
            <person name="Tyler B.M."/>
            <person name="Meinhardt L.W."/>
            <person name="Bailey B.A."/>
        </authorList>
    </citation>
    <scope>NUCLEOTIDE SEQUENCE [LARGE SCALE GENOMIC DNA]</scope>
    <source>
        <strain evidence="2">zdho120</strain>
    </source>
</reference>
<accession>A0A225VF05</accession>
<dbReference type="EMBL" id="NBNE01005371">
    <property type="protein sequence ID" value="OWZ03694.1"/>
    <property type="molecule type" value="Genomic_DNA"/>
</dbReference>